<dbReference type="SUPFAM" id="SSF46785">
    <property type="entry name" value="Winged helix' DNA-binding domain"/>
    <property type="match status" value="1"/>
</dbReference>
<dbReference type="EMBL" id="LAZR01016639">
    <property type="protein sequence ID" value="KKM03642.1"/>
    <property type="molecule type" value="Genomic_DNA"/>
</dbReference>
<dbReference type="InterPro" id="IPR036388">
    <property type="entry name" value="WH-like_DNA-bd_sf"/>
</dbReference>
<keyword evidence="1" id="KW-0812">Transmembrane</keyword>
<dbReference type="Gene3D" id="1.10.10.10">
    <property type="entry name" value="Winged helix-like DNA-binding domain superfamily/Winged helix DNA-binding domain"/>
    <property type="match status" value="1"/>
</dbReference>
<sequence length="135" mass="16036">MTDHFYWIWLIFLMIPLVRVIQRYIRKRNDPNYNKSSEKRVEMQLEKTSTNTIEKPVRNLARPETKDMLVLGELNRGVKSFEKIQKIIGLKHDELISILDDLEKRGLMRVEEKSGPFGPKVELYATDKGFKEYYS</sequence>
<keyword evidence="1" id="KW-0472">Membrane</keyword>
<feature type="transmembrane region" description="Helical" evidence="1">
    <location>
        <begin position="6"/>
        <end position="25"/>
    </location>
</feature>
<evidence type="ECO:0000256" key="1">
    <source>
        <dbReference type="SAM" id="Phobius"/>
    </source>
</evidence>
<reference evidence="2" key="1">
    <citation type="journal article" date="2015" name="Nature">
        <title>Complex archaea that bridge the gap between prokaryotes and eukaryotes.</title>
        <authorList>
            <person name="Spang A."/>
            <person name="Saw J.H."/>
            <person name="Jorgensen S.L."/>
            <person name="Zaremba-Niedzwiedzka K."/>
            <person name="Martijn J."/>
            <person name="Lind A.E."/>
            <person name="van Eijk R."/>
            <person name="Schleper C."/>
            <person name="Guy L."/>
            <person name="Ettema T.J."/>
        </authorList>
    </citation>
    <scope>NUCLEOTIDE SEQUENCE</scope>
</reference>
<protein>
    <submittedName>
        <fullName evidence="2">Uncharacterized protein</fullName>
    </submittedName>
</protein>
<accession>A0A0F9HKB9</accession>
<dbReference type="InterPro" id="IPR036390">
    <property type="entry name" value="WH_DNA-bd_sf"/>
</dbReference>
<proteinExistence type="predicted"/>
<evidence type="ECO:0000313" key="2">
    <source>
        <dbReference type="EMBL" id="KKM03642.1"/>
    </source>
</evidence>
<name>A0A0F9HKB9_9ZZZZ</name>
<gene>
    <name evidence="2" type="ORF">LCGC14_1772370</name>
</gene>
<comment type="caution">
    <text evidence="2">The sequence shown here is derived from an EMBL/GenBank/DDBJ whole genome shotgun (WGS) entry which is preliminary data.</text>
</comment>
<organism evidence="2">
    <name type="scientific">marine sediment metagenome</name>
    <dbReference type="NCBI Taxonomy" id="412755"/>
    <lineage>
        <taxon>unclassified sequences</taxon>
        <taxon>metagenomes</taxon>
        <taxon>ecological metagenomes</taxon>
    </lineage>
</organism>
<dbReference type="AlphaFoldDB" id="A0A0F9HKB9"/>
<keyword evidence="1" id="KW-1133">Transmembrane helix</keyword>